<dbReference type="AlphaFoldDB" id="X6P1T2"/>
<feature type="region of interest" description="Disordered" evidence="1">
    <location>
        <begin position="148"/>
        <end position="196"/>
    </location>
</feature>
<accession>X6P1T2</accession>
<sequence>MKSIGNGNKSEGTNNNEKNGMFMSGVELMSDDGHPTPSMVSSTSSNSSKPRSTANTVPAVRAIVRRRDATPKTEDGRVGKENKEMEESMEVTSKDEAHQEMTQPLPSFAQLASTAVTTGANAAEKVVSSSKQNDKDALLKQSTFAVDLNSDERFGRNARETIELSPEAVNDNDPLPPPPPPPPRPSQSTPLPQPPQLLSLLQSNLPDTFHEDYRKWLQNYLHLHQHQTSSFPFFFENVVCTF</sequence>
<protein>
    <submittedName>
        <fullName evidence="2">Uncharacterized protein</fullName>
    </submittedName>
</protein>
<dbReference type="EMBL" id="ASPP01004488">
    <property type="protein sequence ID" value="ETO32098.1"/>
    <property type="molecule type" value="Genomic_DNA"/>
</dbReference>
<feature type="compositionally biased region" description="Pro residues" evidence="1">
    <location>
        <begin position="174"/>
        <end position="195"/>
    </location>
</feature>
<organism evidence="2 3">
    <name type="scientific">Reticulomyxa filosa</name>
    <dbReference type="NCBI Taxonomy" id="46433"/>
    <lineage>
        <taxon>Eukaryota</taxon>
        <taxon>Sar</taxon>
        <taxon>Rhizaria</taxon>
        <taxon>Retaria</taxon>
        <taxon>Foraminifera</taxon>
        <taxon>Monothalamids</taxon>
        <taxon>Reticulomyxidae</taxon>
        <taxon>Reticulomyxa</taxon>
    </lineage>
</organism>
<reference evidence="2 3" key="1">
    <citation type="journal article" date="2013" name="Curr. Biol.">
        <title>The Genome of the Foraminiferan Reticulomyxa filosa.</title>
        <authorList>
            <person name="Glockner G."/>
            <person name="Hulsmann N."/>
            <person name="Schleicher M."/>
            <person name="Noegel A.A."/>
            <person name="Eichinger L."/>
            <person name="Gallinger C."/>
            <person name="Pawlowski J."/>
            <person name="Sierra R."/>
            <person name="Euteneuer U."/>
            <person name="Pillet L."/>
            <person name="Moustafa A."/>
            <person name="Platzer M."/>
            <person name="Groth M."/>
            <person name="Szafranski K."/>
            <person name="Schliwa M."/>
        </authorList>
    </citation>
    <scope>NUCLEOTIDE SEQUENCE [LARGE SCALE GENOMIC DNA]</scope>
</reference>
<evidence type="ECO:0000313" key="2">
    <source>
        <dbReference type="EMBL" id="ETO32098.1"/>
    </source>
</evidence>
<feature type="compositionally biased region" description="Polar residues" evidence="1">
    <location>
        <begin position="1"/>
        <end position="18"/>
    </location>
</feature>
<feature type="compositionally biased region" description="Low complexity" evidence="1">
    <location>
        <begin position="35"/>
        <end position="53"/>
    </location>
</feature>
<gene>
    <name evidence="2" type="ORF">RFI_05020</name>
</gene>
<feature type="region of interest" description="Disordered" evidence="1">
    <location>
        <begin position="1"/>
        <end position="101"/>
    </location>
</feature>
<proteinExistence type="predicted"/>
<feature type="compositionally biased region" description="Basic and acidic residues" evidence="1">
    <location>
        <begin position="65"/>
        <end position="99"/>
    </location>
</feature>
<feature type="compositionally biased region" description="Basic and acidic residues" evidence="1">
    <location>
        <begin position="150"/>
        <end position="162"/>
    </location>
</feature>
<evidence type="ECO:0000256" key="1">
    <source>
        <dbReference type="SAM" id="MobiDB-lite"/>
    </source>
</evidence>
<evidence type="ECO:0000313" key="3">
    <source>
        <dbReference type="Proteomes" id="UP000023152"/>
    </source>
</evidence>
<dbReference type="Proteomes" id="UP000023152">
    <property type="component" value="Unassembled WGS sequence"/>
</dbReference>
<keyword evidence="3" id="KW-1185">Reference proteome</keyword>
<name>X6P1T2_RETFI</name>
<comment type="caution">
    <text evidence="2">The sequence shown here is derived from an EMBL/GenBank/DDBJ whole genome shotgun (WGS) entry which is preliminary data.</text>
</comment>